<feature type="signal peptide" evidence="1">
    <location>
        <begin position="1"/>
        <end position="25"/>
    </location>
</feature>
<feature type="chain" id="PRO_5042512236" description="Secreted protein" evidence="1">
    <location>
        <begin position="26"/>
        <end position="85"/>
    </location>
</feature>
<comment type="caution">
    <text evidence="2">The sequence shown here is derived from an EMBL/GenBank/DDBJ whole genome shotgun (WGS) entry which is preliminary data.</text>
</comment>
<dbReference type="AlphaFoldDB" id="A0AAI9ZUM1"/>
<reference evidence="2" key="1">
    <citation type="submission" date="2021-06" db="EMBL/GenBank/DDBJ databases">
        <title>Comparative genomics, transcriptomics and evolutionary studies reveal genomic signatures of adaptation to plant cell wall in hemibiotrophic fungi.</title>
        <authorList>
            <consortium name="DOE Joint Genome Institute"/>
            <person name="Baroncelli R."/>
            <person name="Diaz J.F."/>
            <person name="Benocci T."/>
            <person name="Peng M."/>
            <person name="Battaglia E."/>
            <person name="Haridas S."/>
            <person name="Andreopoulos W."/>
            <person name="Labutti K."/>
            <person name="Pangilinan J."/>
            <person name="Floch G.L."/>
            <person name="Makela M.R."/>
            <person name="Henrissat B."/>
            <person name="Grigoriev I.V."/>
            <person name="Crouch J.A."/>
            <person name="De Vries R.P."/>
            <person name="Sukno S.A."/>
            <person name="Thon M.R."/>
        </authorList>
    </citation>
    <scope>NUCLEOTIDE SEQUENCE</scope>
    <source>
        <strain evidence="2">CBS 102054</strain>
    </source>
</reference>
<dbReference type="Proteomes" id="UP001243989">
    <property type="component" value="Unassembled WGS sequence"/>
</dbReference>
<protein>
    <recommendedName>
        <fullName evidence="4">Secreted protein</fullName>
    </recommendedName>
</protein>
<evidence type="ECO:0000313" key="2">
    <source>
        <dbReference type="EMBL" id="KAK1638181.1"/>
    </source>
</evidence>
<gene>
    <name evidence="2" type="ORF">BDP81DRAFT_424379</name>
</gene>
<proteinExistence type="predicted"/>
<keyword evidence="3" id="KW-1185">Reference proteome</keyword>
<accession>A0AAI9ZUM1</accession>
<dbReference type="RefSeq" id="XP_060446788.1">
    <property type="nucleotide sequence ID" value="XM_060590131.1"/>
</dbReference>
<dbReference type="EMBL" id="JAHMHQ010000007">
    <property type="protein sequence ID" value="KAK1638181.1"/>
    <property type="molecule type" value="Genomic_DNA"/>
</dbReference>
<dbReference type="GeneID" id="85474993"/>
<evidence type="ECO:0000313" key="3">
    <source>
        <dbReference type="Proteomes" id="UP001243989"/>
    </source>
</evidence>
<organism evidence="2 3">
    <name type="scientific">Colletotrichum phormii</name>
    <dbReference type="NCBI Taxonomy" id="359342"/>
    <lineage>
        <taxon>Eukaryota</taxon>
        <taxon>Fungi</taxon>
        <taxon>Dikarya</taxon>
        <taxon>Ascomycota</taxon>
        <taxon>Pezizomycotina</taxon>
        <taxon>Sordariomycetes</taxon>
        <taxon>Hypocreomycetidae</taxon>
        <taxon>Glomerellales</taxon>
        <taxon>Glomerellaceae</taxon>
        <taxon>Colletotrichum</taxon>
        <taxon>Colletotrichum acutatum species complex</taxon>
    </lineage>
</organism>
<name>A0AAI9ZUM1_9PEZI</name>
<evidence type="ECO:0000256" key="1">
    <source>
        <dbReference type="SAM" id="SignalP"/>
    </source>
</evidence>
<evidence type="ECO:0008006" key="4">
    <source>
        <dbReference type="Google" id="ProtNLM"/>
    </source>
</evidence>
<keyword evidence="1" id="KW-0732">Signal</keyword>
<sequence length="85" mass="9367">MACGPLRVACLSVSFFFFLFFPSKARTQAPSTLTTKMLSSEFWPVAQSLAFHKAVKHTLLGPNVNTEQPPSGRQFLLSCAAAYRI</sequence>